<reference evidence="9" key="1">
    <citation type="submission" date="2021-03" db="EMBL/GenBank/DDBJ databases">
        <title>Microbacterium sp. nov., a novel actinobacterium isolated from cow dung.</title>
        <authorList>
            <person name="Zhang L."/>
        </authorList>
    </citation>
    <scope>NUCLEOTIDE SEQUENCE</scope>
    <source>
        <strain evidence="9">NEAU-LLB</strain>
    </source>
</reference>
<dbReference type="AlphaFoldDB" id="A0A939QLE0"/>
<keyword evidence="5 8" id="KW-1133">Transmembrane helix</keyword>
<feature type="transmembrane region" description="Helical" evidence="8">
    <location>
        <begin position="259"/>
        <end position="280"/>
    </location>
</feature>
<dbReference type="InterPro" id="IPR018584">
    <property type="entry name" value="GT87"/>
</dbReference>
<feature type="transmembrane region" description="Helical" evidence="8">
    <location>
        <begin position="364"/>
        <end position="386"/>
    </location>
</feature>
<dbReference type="Pfam" id="PF09594">
    <property type="entry name" value="GT87"/>
    <property type="match status" value="1"/>
</dbReference>
<evidence type="ECO:0000256" key="5">
    <source>
        <dbReference type="ARBA" id="ARBA00022989"/>
    </source>
</evidence>
<dbReference type="RefSeq" id="WP_208504935.1">
    <property type="nucleotide sequence ID" value="NZ_JAGFOA010000007.1"/>
</dbReference>
<evidence type="ECO:0000313" key="9">
    <source>
        <dbReference type="EMBL" id="MBO3664839.1"/>
    </source>
</evidence>
<keyword evidence="3" id="KW-0808">Transferase</keyword>
<protein>
    <submittedName>
        <fullName evidence="9">DUF2029 domain-containing protein</fullName>
    </submittedName>
</protein>
<keyword evidence="10" id="KW-1185">Reference proteome</keyword>
<name>A0A939QLE0_9MICO</name>
<keyword evidence="2" id="KW-1003">Cell membrane</keyword>
<evidence type="ECO:0000256" key="7">
    <source>
        <dbReference type="ARBA" id="ARBA00024033"/>
    </source>
</evidence>
<feature type="transmembrane region" description="Helical" evidence="8">
    <location>
        <begin position="72"/>
        <end position="99"/>
    </location>
</feature>
<dbReference type="GO" id="GO:0016758">
    <property type="term" value="F:hexosyltransferase activity"/>
    <property type="evidence" value="ECO:0007669"/>
    <property type="project" value="InterPro"/>
</dbReference>
<keyword evidence="4 8" id="KW-0812">Transmembrane</keyword>
<gene>
    <name evidence="9" type="ORF">J5V96_15190</name>
</gene>
<feature type="transmembrane region" description="Helical" evidence="8">
    <location>
        <begin position="182"/>
        <end position="203"/>
    </location>
</feature>
<feature type="transmembrane region" description="Helical" evidence="8">
    <location>
        <begin position="336"/>
        <end position="358"/>
    </location>
</feature>
<organism evidence="9 10">
    <name type="scientific">Microbacterium stercoris</name>
    <dbReference type="NCBI Taxonomy" id="2820289"/>
    <lineage>
        <taxon>Bacteria</taxon>
        <taxon>Bacillati</taxon>
        <taxon>Actinomycetota</taxon>
        <taxon>Actinomycetes</taxon>
        <taxon>Micrococcales</taxon>
        <taxon>Microbacteriaceae</taxon>
        <taxon>Microbacterium</taxon>
    </lineage>
</organism>
<keyword evidence="6 8" id="KW-0472">Membrane</keyword>
<comment type="subcellular location">
    <subcellularLocation>
        <location evidence="1">Cell membrane</location>
        <topology evidence="1">Multi-pass membrane protein</topology>
    </subcellularLocation>
</comment>
<dbReference type="Proteomes" id="UP000680132">
    <property type="component" value="Unassembled WGS sequence"/>
</dbReference>
<evidence type="ECO:0000256" key="2">
    <source>
        <dbReference type="ARBA" id="ARBA00022475"/>
    </source>
</evidence>
<comment type="similarity">
    <text evidence="7">Belongs to the glycosyltransferase 87 family.</text>
</comment>
<feature type="transmembrane region" description="Helical" evidence="8">
    <location>
        <begin position="111"/>
        <end position="144"/>
    </location>
</feature>
<sequence>MRRRLILWAAFAVVHLLVACLGVLEPNQPMGDVYFVYEPWSNAALKGGAIVGITQTWVYPHLALAPMVAAHALAWLGGYVVAWAALVIICNAAGFWTLLGDGRSRSRRLAAWFWLVYVLAVGPVGMYRIDAITVPLAIVALLWLARRPALSSALLAAGAWIKIWPAALVAAAFVVMRRRGQIVTGALVTTAVVVGVVVIAGGAPHLLGFVTEQTGRGLQIEAPVATPYLWGAALHLEGWRVVYDRDILTFQVTGPGVQAVSTIMTPVLALAVAALAVLGFHKVRRGASFLRLFPPFALALVLMLIAVNKVGSPQFHVWLIAPLVLWLVLDRRRAIPLAALGLLSAVLTHAVYPILYWSLLSVEWLGVVALTVRNLVLLALLAWTVIRIVRVPTAPAIAPPAIVRGS</sequence>
<feature type="transmembrane region" description="Helical" evidence="8">
    <location>
        <begin position="289"/>
        <end position="307"/>
    </location>
</feature>
<dbReference type="GO" id="GO:0005886">
    <property type="term" value="C:plasma membrane"/>
    <property type="evidence" value="ECO:0007669"/>
    <property type="project" value="UniProtKB-SubCell"/>
</dbReference>
<accession>A0A939QLE0</accession>
<evidence type="ECO:0000256" key="3">
    <source>
        <dbReference type="ARBA" id="ARBA00022679"/>
    </source>
</evidence>
<evidence type="ECO:0000256" key="8">
    <source>
        <dbReference type="SAM" id="Phobius"/>
    </source>
</evidence>
<feature type="transmembrane region" description="Helical" evidence="8">
    <location>
        <begin position="313"/>
        <end position="329"/>
    </location>
</feature>
<comment type="caution">
    <text evidence="9">The sequence shown here is derived from an EMBL/GenBank/DDBJ whole genome shotgun (WGS) entry which is preliminary data.</text>
</comment>
<evidence type="ECO:0000256" key="1">
    <source>
        <dbReference type="ARBA" id="ARBA00004651"/>
    </source>
</evidence>
<evidence type="ECO:0000256" key="4">
    <source>
        <dbReference type="ARBA" id="ARBA00022692"/>
    </source>
</evidence>
<proteinExistence type="inferred from homology"/>
<evidence type="ECO:0000256" key="6">
    <source>
        <dbReference type="ARBA" id="ARBA00023136"/>
    </source>
</evidence>
<dbReference type="EMBL" id="JAGFOA010000007">
    <property type="protein sequence ID" value="MBO3664839.1"/>
    <property type="molecule type" value="Genomic_DNA"/>
</dbReference>
<evidence type="ECO:0000313" key="10">
    <source>
        <dbReference type="Proteomes" id="UP000680132"/>
    </source>
</evidence>
<dbReference type="PROSITE" id="PS51257">
    <property type="entry name" value="PROKAR_LIPOPROTEIN"/>
    <property type="match status" value="1"/>
</dbReference>
<feature type="transmembrane region" description="Helical" evidence="8">
    <location>
        <begin position="150"/>
        <end position="175"/>
    </location>
</feature>